<feature type="compositionally biased region" description="Basic and acidic residues" evidence="1">
    <location>
        <begin position="55"/>
        <end position="64"/>
    </location>
</feature>
<feature type="compositionally biased region" description="Polar residues" evidence="1">
    <location>
        <begin position="44"/>
        <end position="54"/>
    </location>
</feature>
<evidence type="ECO:0000256" key="2">
    <source>
        <dbReference type="SAM" id="Phobius"/>
    </source>
</evidence>
<proteinExistence type="predicted"/>
<evidence type="ECO:0000313" key="4">
    <source>
        <dbReference type="EMBL" id="CAF4187826.1"/>
    </source>
</evidence>
<feature type="transmembrane region" description="Helical" evidence="2">
    <location>
        <begin position="221"/>
        <end position="245"/>
    </location>
</feature>
<keyword evidence="7" id="KW-1185">Reference proteome</keyword>
<gene>
    <name evidence="5" type="ORF">HFQ381_LOCUS8359</name>
    <name evidence="3" type="ORF">TIS948_LOCUS30780</name>
    <name evidence="4" type="ORF">UJA718_LOCUS5727</name>
</gene>
<dbReference type="EMBL" id="CAJOBO010000416">
    <property type="protein sequence ID" value="CAF4216365.1"/>
    <property type="molecule type" value="Genomic_DNA"/>
</dbReference>
<keyword evidence="2" id="KW-1133">Transmembrane helix</keyword>
<keyword evidence="2" id="KW-0472">Membrane</keyword>
<feature type="transmembrane region" description="Helical" evidence="2">
    <location>
        <begin position="331"/>
        <end position="355"/>
    </location>
</feature>
<dbReference type="Proteomes" id="UP000663825">
    <property type="component" value="Unassembled WGS sequence"/>
</dbReference>
<dbReference type="PANTHER" id="PTHR42024:SF1">
    <property type="entry name" value="AMINO ACID PERMEASE_ SLC12A DOMAIN-CONTAINING PROTEIN"/>
    <property type="match status" value="1"/>
</dbReference>
<dbReference type="EMBL" id="CAJNXB010005664">
    <property type="protein sequence ID" value="CAF3436212.1"/>
    <property type="molecule type" value="Genomic_DNA"/>
</dbReference>
<dbReference type="EMBL" id="CAJOBP010000511">
    <property type="protein sequence ID" value="CAF4187826.1"/>
    <property type="molecule type" value="Genomic_DNA"/>
</dbReference>
<dbReference type="Proteomes" id="UP000663851">
    <property type="component" value="Unassembled WGS sequence"/>
</dbReference>
<feature type="transmembrane region" description="Helical" evidence="2">
    <location>
        <begin position="197"/>
        <end position="215"/>
    </location>
</feature>
<organism evidence="5 6">
    <name type="scientific">Rotaria socialis</name>
    <dbReference type="NCBI Taxonomy" id="392032"/>
    <lineage>
        <taxon>Eukaryota</taxon>
        <taxon>Metazoa</taxon>
        <taxon>Spiralia</taxon>
        <taxon>Gnathifera</taxon>
        <taxon>Rotifera</taxon>
        <taxon>Eurotatoria</taxon>
        <taxon>Bdelloidea</taxon>
        <taxon>Philodinida</taxon>
        <taxon>Philodinidae</taxon>
        <taxon>Rotaria</taxon>
    </lineage>
</organism>
<evidence type="ECO:0000313" key="7">
    <source>
        <dbReference type="Proteomes" id="UP000663873"/>
    </source>
</evidence>
<feature type="transmembrane region" description="Helical" evidence="2">
    <location>
        <begin position="301"/>
        <end position="325"/>
    </location>
</feature>
<accession>A0A820D1Y6</accession>
<sequence>MSTKFNNPRDNAKNGPKNNPKVSPYDSVKSGLINNLKNGPYDTVKTSHTNNVKNDPTDNLKSHPADNIPADDVENVPTDNTKKGPTDNVENIPTDNTKKDSVNNAGNGPISLDYDLRSCLTPNVIFWSFVLVTVVIIPIAVFYPLTYCTNMDVGSILGFTSISNGLPSMLQLPFRFWQLWKQDGGDRRPLSGHIMDLFMWEYVINFILLTIVYIVSTSVPIPQLFLMIPSILVGNVTIQFFVSLLQPPVPIWISSLPPGHKMRPAGYYIMEDIVAVDGGGRSAFRKVLNQRYESSPIFQCLVYEMTVFWATGALVFIGVSVAFAFGTSLNFAFGATLIWFPVWGLLGFLPTVLWVQRRLSQETDSFRLKQNQIST</sequence>
<evidence type="ECO:0000313" key="6">
    <source>
        <dbReference type="Proteomes" id="UP000663851"/>
    </source>
</evidence>
<protein>
    <submittedName>
        <fullName evidence="5">Uncharacterized protein</fullName>
    </submittedName>
</protein>
<evidence type="ECO:0000256" key="1">
    <source>
        <dbReference type="SAM" id="MobiDB-lite"/>
    </source>
</evidence>
<keyword evidence="2" id="KW-0812">Transmembrane</keyword>
<dbReference type="PANTHER" id="PTHR42024">
    <property type="entry name" value="AMINO ACID PERMEASE_ SLC12A DOMAIN-CONTAINING PROTEIN"/>
    <property type="match status" value="1"/>
</dbReference>
<comment type="caution">
    <text evidence="5">The sequence shown here is derived from an EMBL/GenBank/DDBJ whole genome shotgun (WGS) entry which is preliminary data.</text>
</comment>
<evidence type="ECO:0000313" key="3">
    <source>
        <dbReference type="EMBL" id="CAF3436212.1"/>
    </source>
</evidence>
<reference evidence="5" key="1">
    <citation type="submission" date="2021-02" db="EMBL/GenBank/DDBJ databases">
        <authorList>
            <person name="Nowell W R."/>
        </authorList>
    </citation>
    <scope>NUCLEOTIDE SEQUENCE</scope>
</reference>
<name>A0A820D1Y6_9BILA</name>
<feature type="region of interest" description="Disordered" evidence="1">
    <location>
        <begin position="1"/>
        <end position="104"/>
    </location>
</feature>
<dbReference type="OrthoDB" id="4838853at2759"/>
<dbReference type="AlphaFoldDB" id="A0A820D1Y6"/>
<evidence type="ECO:0000313" key="5">
    <source>
        <dbReference type="EMBL" id="CAF4216365.1"/>
    </source>
</evidence>
<feature type="transmembrane region" description="Helical" evidence="2">
    <location>
        <begin position="156"/>
        <end position="177"/>
    </location>
</feature>
<feature type="transmembrane region" description="Helical" evidence="2">
    <location>
        <begin position="124"/>
        <end position="144"/>
    </location>
</feature>
<dbReference type="Proteomes" id="UP000663873">
    <property type="component" value="Unassembled WGS sequence"/>
</dbReference>